<keyword evidence="4 5" id="KW-0472">Membrane</keyword>
<dbReference type="InterPro" id="IPR032808">
    <property type="entry name" value="DoxX"/>
</dbReference>
<protein>
    <submittedName>
        <fullName evidence="6">DoxX family membrane protein</fullName>
    </submittedName>
</protein>
<evidence type="ECO:0000256" key="1">
    <source>
        <dbReference type="ARBA" id="ARBA00004141"/>
    </source>
</evidence>
<dbReference type="PANTHER" id="PTHR36974:SF1">
    <property type="entry name" value="DOXX FAMILY MEMBRANE PROTEIN"/>
    <property type="match status" value="1"/>
</dbReference>
<name>A0ABU2NJB8_9PSEU</name>
<sequence length="164" mass="17096">MTPLFVLIVVTVTLRAVGAAGVRRLRSWPAALRGGLAAMFVVTGGSHFVGMREDLISMVPPALPEPGLLVTLTGVLELAGAVGLLWSRTAPWAAAGLSVLLVAMFPANVYAALAGLTLGGAPAMALLPRTLLQVVFLAATLTVLAPHLRRWRTTRRRAGALAQS</sequence>
<proteinExistence type="predicted"/>
<keyword evidence="2 5" id="KW-0812">Transmembrane</keyword>
<dbReference type="Proteomes" id="UP001183202">
    <property type="component" value="Unassembled WGS sequence"/>
</dbReference>
<evidence type="ECO:0000313" key="7">
    <source>
        <dbReference type="Proteomes" id="UP001183202"/>
    </source>
</evidence>
<evidence type="ECO:0000256" key="2">
    <source>
        <dbReference type="ARBA" id="ARBA00022692"/>
    </source>
</evidence>
<accession>A0ABU2NJB8</accession>
<dbReference type="RefSeq" id="WP_311560311.1">
    <property type="nucleotide sequence ID" value="NZ_JAVREJ010000045.1"/>
</dbReference>
<evidence type="ECO:0000313" key="6">
    <source>
        <dbReference type="EMBL" id="MDT0353800.1"/>
    </source>
</evidence>
<organism evidence="6 7">
    <name type="scientific">Pseudonocardia charpentierae</name>
    <dbReference type="NCBI Taxonomy" id="3075545"/>
    <lineage>
        <taxon>Bacteria</taxon>
        <taxon>Bacillati</taxon>
        <taxon>Actinomycetota</taxon>
        <taxon>Actinomycetes</taxon>
        <taxon>Pseudonocardiales</taxon>
        <taxon>Pseudonocardiaceae</taxon>
        <taxon>Pseudonocardia</taxon>
    </lineage>
</organism>
<feature type="transmembrane region" description="Helical" evidence="5">
    <location>
        <begin position="130"/>
        <end position="148"/>
    </location>
</feature>
<gene>
    <name evidence="6" type="ORF">RM445_30365</name>
</gene>
<comment type="subcellular location">
    <subcellularLocation>
        <location evidence="1">Membrane</location>
        <topology evidence="1">Multi-pass membrane protein</topology>
    </subcellularLocation>
</comment>
<comment type="caution">
    <text evidence="6">The sequence shown here is derived from an EMBL/GenBank/DDBJ whole genome shotgun (WGS) entry which is preliminary data.</text>
</comment>
<dbReference type="EMBL" id="JAVREJ010000045">
    <property type="protein sequence ID" value="MDT0353800.1"/>
    <property type="molecule type" value="Genomic_DNA"/>
</dbReference>
<reference evidence="7" key="1">
    <citation type="submission" date="2023-07" db="EMBL/GenBank/DDBJ databases">
        <title>30 novel species of actinomycetes from the DSMZ collection.</title>
        <authorList>
            <person name="Nouioui I."/>
        </authorList>
    </citation>
    <scope>NUCLEOTIDE SEQUENCE [LARGE SCALE GENOMIC DNA]</scope>
    <source>
        <strain evidence="7">DSM 45834</strain>
    </source>
</reference>
<evidence type="ECO:0000256" key="4">
    <source>
        <dbReference type="ARBA" id="ARBA00023136"/>
    </source>
</evidence>
<feature type="transmembrane region" description="Helical" evidence="5">
    <location>
        <begin position="67"/>
        <end position="86"/>
    </location>
</feature>
<evidence type="ECO:0000256" key="3">
    <source>
        <dbReference type="ARBA" id="ARBA00022989"/>
    </source>
</evidence>
<dbReference type="Pfam" id="PF07681">
    <property type="entry name" value="DoxX"/>
    <property type="match status" value="1"/>
</dbReference>
<keyword evidence="3 5" id="KW-1133">Transmembrane helix</keyword>
<keyword evidence="7" id="KW-1185">Reference proteome</keyword>
<dbReference type="PANTHER" id="PTHR36974">
    <property type="entry name" value="MEMBRANE PROTEIN-RELATED"/>
    <property type="match status" value="1"/>
</dbReference>
<evidence type="ECO:0000256" key="5">
    <source>
        <dbReference type="SAM" id="Phobius"/>
    </source>
</evidence>
<feature type="transmembrane region" description="Helical" evidence="5">
    <location>
        <begin position="93"/>
        <end position="118"/>
    </location>
</feature>